<feature type="domain" description="Abortive phage infection protein C-terminal" evidence="1">
    <location>
        <begin position="250"/>
        <end position="357"/>
    </location>
</feature>
<proteinExistence type="predicted"/>
<sequence>MAGFSKENGIEGLDESKRFEHFTAFSVIRRHYSRSFSTDDVVLGGGGDTGIDAIAIILNNVLVTDVDRVREIAEHNDYLEPVFIFVQSERSPSFDGSKIGNFGFGIVDFFSKQPKLPRGADISSLAEITDTILGDFAHILKPPRCYVYYVTTGQWTGDEHLVGRRDGVVEDIQALSIFERAEMTCVGASELHAIYRKTKAPISRQFLFDRRAEIPATDGVIQSAIGYLPFTEFKKLLTDDSGSEMLTSIFEDNIRDWQGYKAVNSEIRDTLLSENRTKFILMNNGITIITRGLTRVGDVFTITDYQIVNGCQSSNVLFEQRDAIDDRVQVPLRLIHTEDDGVKELITMATNRQTDIKPD</sequence>
<dbReference type="InterPro" id="IPR018891">
    <property type="entry name" value="AIPR_C"/>
</dbReference>
<evidence type="ECO:0000313" key="4">
    <source>
        <dbReference type="Proteomes" id="UP000523431"/>
    </source>
</evidence>
<protein>
    <recommendedName>
        <fullName evidence="1">Abortive phage infection protein C-terminal domain-containing protein</fullName>
    </recommendedName>
</protein>
<dbReference type="Pfam" id="PF10592">
    <property type="entry name" value="AIPR"/>
    <property type="match status" value="1"/>
</dbReference>
<name>A0A7W6YCX4_RHIET</name>
<comment type="caution">
    <text evidence="2">The sequence shown here is derived from an EMBL/GenBank/DDBJ whole genome shotgun (WGS) entry which is preliminary data.</text>
</comment>
<evidence type="ECO:0000313" key="5">
    <source>
        <dbReference type="Proteomes" id="UP000557344"/>
    </source>
</evidence>
<evidence type="ECO:0000259" key="1">
    <source>
        <dbReference type="Pfam" id="PF10592"/>
    </source>
</evidence>
<dbReference type="Proteomes" id="UP000523431">
    <property type="component" value="Unassembled WGS sequence"/>
</dbReference>
<evidence type="ECO:0000313" key="2">
    <source>
        <dbReference type="EMBL" id="MBB4483432.1"/>
    </source>
</evidence>
<evidence type="ECO:0000313" key="3">
    <source>
        <dbReference type="EMBL" id="MBB4539255.1"/>
    </source>
</evidence>
<dbReference type="EMBL" id="JACIHU010000022">
    <property type="protein sequence ID" value="MBB4483432.1"/>
    <property type="molecule type" value="Genomic_DNA"/>
</dbReference>
<accession>A0A7W6YCX4</accession>
<dbReference type="Proteomes" id="UP000557344">
    <property type="component" value="Unassembled WGS sequence"/>
</dbReference>
<dbReference type="EMBL" id="JACIID010000022">
    <property type="protein sequence ID" value="MBB4539255.1"/>
    <property type="molecule type" value="Genomic_DNA"/>
</dbReference>
<dbReference type="AlphaFoldDB" id="A0A7W6YCX4"/>
<gene>
    <name evidence="2" type="ORF">GGE46_006055</name>
    <name evidence="3" type="ORF">GGE57_006046</name>
</gene>
<reference evidence="4 5" key="1">
    <citation type="submission" date="2020-08" db="EMBL/GenBank/DDBJ databases">
        <title>Genomic Encyclopedia of Type Strains, Phase IV (KMG-V): Genome sequencing to study the core and pangenomes of soil and plant-associated prokaryotes.</title>
        <authorList>
            <person name="Whitman W."/>
        </authorList>
    </citation>
    <scope>NUCLEOTIDE SEQUENCE [LARGE SCALE GENOMIC DNA]</scope>
    <source>
        <strain evidence="2 5">SEMIA 471</strain>
        <strain evidence="3 4">SEMIA 489</strain>
    </source>
</reference>
<organism evidence="2 5">
    <name type="scientific">Rhizobium etli</name>
    <dbReference type="NCBI Taxonomy" id="29449"/>
    <lineage>
        <taxon>Bacteria</taxon>
        <taxon>Pseudomonadati</taxon>
        <taxon>Pseudomonadota</taxon>
        <taxon>Alphaproteobacteria</taxon>
        <taxon>Hyphomicrobiales</taxon>
        <taxon>Rhizobiaceae</taxon>
        <taxon>Rhizobium/Agrobacterium group</taxon>
        <taxon>Rhizobium</taxon>
    </lineage>
</organism>